<reference evidence="2 4" key="2">
    <citation type="journal article" date="2014" name="BMC Genomics">
        <title>An improved genome release (version Mt4.0) for the model legume Medicago truncatula.</title>
        <authorList>
            <person name="Tang H."/>
            <person name="Krishnakumar V."/>
            <person name="Bidwell S."/>
            <person name="Rosen B."/>
            <person name="Chan A."/>
            <person name="Zhou S."/>
            <person name="Gentzbittel L."/>
            <person name="Childs K.L."/>
            <person name="Yandell M."/>
            <person name="Gundlach H."/>
            <person name="Mayer K.F."/>
            <person name="Schwartz D.C."/>
            <person name="Town C.D."/>
        </authorList>
    </citation>
    <scope>GENOME REANNOTATION</scope>
    <source>
        <strain evidence="2">A17</strain>
        <strain evidence="3 4">cv. Jemalong A17</strain>
    </source>
</reference>
<feature type="transmembrane region" description="Helical" evidence="1">
    <location>
        <begin position="19"/>
        <end position="37"/>
    </location>
</feature>
<evidence type="ECO:0000313" key="2">
    <source>
        <dbReference type="EMBL" id="KEH42887.1"/>
    </source>
</evidence>
<feature type="transmembrane region" description="Helical" evidence="1">
    <location>
        <begin position="49"/>
        <end position="70"/>
    </location>
</feature>
<dbReference type="Proteomes" id="UP000002051">
    <property type="component" value="Unassembled WGS sequence"/>
</dbReference>
<keyword evidence="1 2" id="KW-0812">Transmembrane</keyword>
<keyword evidence="1" id="KW-1133">Transmembrane helix</keyword>
<protein>
    <submittedName>
        <fullName evidence="2">Transmembrane protein, putative</fullName>
    </submittedName>
</protein>
<accession>A0A072VM67</accession>
<organism evidence="2 4">
    <name type="scientific">Medicago truncatula</name>
    <name type="common">Barrel medic</name>
    <name type="synonym">Medicago tribuloides</name>
    <dbReference type="NCBI Taxonomy" id="3880"/>
    <lineage>
        <taxon>Eukaryota</taxon>
        <taxon>Viridiplantae</taxon>
        <taxon>Streptophyta</taxon>
        <taxon>Embryophyta</taxon>
        <taxon>Tracheophyta</taxon>
        <taxon>Spermatophyta</taxon>
        <taxon>Magnoliopsida</taxon>
        <taxon>eudicotyledons</taxon>
        <taxon>Gunneridae</taxon>
        <taxon>Pentapetalae</taxon>
        <taxon>rosids</taxon>
        <taxon>fabids</taxon>
        <taxon>Fabales</taxon>
        <taxon>Fabaceae</taxon>
        <taxon>Papilionoideae</taxon>
        <taxon>50 kb inversion clade</taxon>
        <taxon>NPAAA clade</taxon>
        <taxon>Hologalegina</taxon>
        <taxon>IRL clade</taxon>
        <taxon>Trifolieae</taxon>
        <taxon>Medicago</taxon>
    </lineage>
</organism>
<dbReference type="EMBL" id="CM001217">
    <property type="protein sequence ID" value="KEH42887.1"/>
    <property type="molecule type" value="Genomic_DNA"/>
</dbReference>
<sequence length="95" mass="10362">MCGVEILEIVYGDGVELDIFGLFDLFSLLVVVEVMFARNIGGDGSYLELVVVFGGGAYCGFWWCCVWWLVLLLGVVCEQRNVGGGSCFCDSCDDV</sequence>
<evidence type="ECO:0000256" key="1">
    <source>
        <dbReference type="SAM" id="Phobius"/>
    </source>
</evidence>
<dbReference type="AlphaFoldDB" id="A0A072VM67"/>
<keyword evidence="4" id="KW-1185">Reference proteome</keyword>
<evidence type="ECO:0000313" key="4">
    <source>
        <dbReference type="Proteomes" id="UP000002051"/>
    </source>
</evidence>
<proteinExistence type="predicted"/>
<evidence type="ECO:0000313" key="3">
    <source>
        <dbReference type="EnsemblPlants" id="KEH42887"/>
    </source>
</evidence>
<keyword evidence="1" id="KW-0472">Membrane</keyword>
<reference evidence="3" key="3">
    <citation type="submission" date="2015-04" db="UniProtKB">
        <authorList>
            <consortium name="EnsemblPlants"/>
        </authorList>
    </citation>
    <scope>IDENTIFICATION</scope>
    <source>
        <strain evidence="3">cv. Jemalong A17</strain>
    </source>
</reference>
<dbReference type="PaxDb" id="3880-AES63499"/>
<gene>
    <name evidence="2" type="ordered locus">MTR_1g077620</name>
</gene>
<dbReference type="EnsemblPlants" id="KEH42887">
    <property type="protein sequence ID" value="KEH42887"/>
    <property type="gene ID" value="MTR_1g077620"/>
</dbReference>
<dbReference type="HOGENOM" id="CLU_2375963_0_0_1"/>
<reference evidence="2 4" key="1">
    <citation type="journal article" date="2011" name="Nature">
        <title>The Medicago genome provides insight into the evolution of rhizobial symbioses.</title>
        <authorList>
            <person name="Young N.D."/>
            <person name="Debelle F."/>
            <person name="Oldroyd G.E."/>
            <person name="Geurts R."/>
            <person name="Cannon S.B."/>
            <person name="Udvardi M.K."/>
            <person name="Benedito V.A."/>
            <person name="Mayer K.F."/>
            <person name="Gouzy J."/>
            <person name="Schoof H."/>
            <person name="Van de Peer Y."/>
            <person name="Proost S."/>
            <person name="Cook D.R."/>
            <person name="Meyers B.C."/>
            <person name="Spannagl M."/>
            <person name="Cheung F."/>
            <person name="De Mita S."/>
            <person name="Krishnakumar V."/>
            <person name="Gundlach H."/>
            <person name="Zhou S."/>
            <person name="Mudge J."/>
            <person name="Bharti A.K."/>
            <person name="Murray J.D."/>
            <person name="Naoumkina M.A."/>
            <person name="Rosen B."/>
            <person name="Silverstein K.A."/>
            <person name="Tang H."/>
            <person name="Rombauts S."/>
            <person name="Zhao P.X."/>
            <person name="Zhou P."/>
            <person name="Barbe V."/>
            <person name="Bardou P."/>
            <person name="Bechner M."/>
            <person name="Bellec A."/>
            <person name="Berger A."/>
            <person name="Berges H."/>
            <person name="Bidwell S."/>
            <person name="Bisseling T."/>
            <person name="Choisne N."/>
            <person name="Couloux A."/>
            <person name="Denny R."/>
            <person name="Deshpande S."/>
            <person name="Dai X."/>
            <person name="Doyle J.J."/>
            <person name="Dudez A.M."/>
            <person name="Farmer A.D."/>
            <person name="Fouteau S."/>
            <person name="Franken C."/>
            <person name="Gibelin C."/>
            <person name="Gish J."/>
            <person name="Goldstein S."/>
            <person name="Gonzalez A.J."/>
            <person name="Green P.J."/>
            <person name="Hallab A."/>
            <person name="Hartog M."/>
            <person name="Hua A."/>
            <person name="Humphray S.J."/>
            <person name="Jeong D.H."/>
            <person name="Jing Y."/>
            <person name="Jocker A."/>
            <person name="Kenton S.M."/>
            <person name="Kim D.J."/>
            <person name="Klee K."/>
            <person name="Lai H."/>
            <person name="Lang C."/>
            <person name="Lin S."/>
            <person name="Macmil S.L."/>
            <person name="Magdelenat G."/>
            <person name="Matthews L."/>
            <person name="McCorrison J."/>
            <person name="Monaghan E.L."/>
            <person name="Mun J.H."/>
            <person name="Najar F.Z."/>
            <person name="Nicholson C."/>
            <person name="Noirot C."/>
            <person name="O'Bleness M."/>
            <person name="Paule C.R."/>
            <person name="Poulain J."/>
            <person name="Prion F."/>
            <person name="Qin B."/>
            <person name="Qu C."/>
            <person name="Retzel E.F."/>
            <person name="Riddle C."/>
            <person name="Sallet E."/>
            <person name="Samain S."/>
            <person name="Samson N."/>
            <person name="Sanders I."/>
            <person name="Saurat O."/>
            <person name="Scarpelli C."/>
            <person name="Schiex T."/>
            <person name="Segurens B."/>
            <person name="Severin A.J."/>
            <person name="Sherrier D.J."/>
            <person name="Shi R."/>
            <person name="Sims S."/>
            <person name="Singer S.R."/>
            <person name="Sinharoy S."/>
            <person name="Sterck L."/>
            <person name="Viollet A."/>
            <person name="Wang B.B."/>
            <person name="Wang K."/>
            <person name="Wang M."/>
            <person name="Wang X."/>
            <person name="Warfsmann J."/>
            <person name="Weissenbach J."/>
            <person name="White D.D."/>
            <person name="White J.D."/>
            <person name="Wiley G.B."/>
            <person name="Wincker P."/>
            <person name="Xing Y."/>
            <person name="Yang L."/>
            <person name="Yao Z."/>
            <person name="Ying F."/>
            <person name="Zhai J."/>
            <person name="Zhou L."/>
            <person name="Zuber A."/>
            <person name="Denarie J."/>
            <person name="Dixon R.A."/>
            <person name="May G.D."/>
            <person name="Schwartz D.C."/>
            <person name="Rogers J."/>
            <person name="Quetier F."/>
            <person name="Town C.D."/>
            <person name="Roe B.A."/>
        </authorList>
    </citation>
    <scope>NUCLEOTIDE SEQUENCE [LARGE SCALE GENOMIC DNA]</scope>
    <source>
        <strain evidence="2">A17</strain>
        <strain evidence="3 4">cv. Jemalong A17</strain>
    </source>
</reference>
<name>A0A072VM67_MEDTR</name>